<dbReference type="InterPro" id="IPR000180">
    <property type="entry name" value="Dipep_AS"/>
</dbReference>
<reference evidence="2 3" key="1">
    <citation type="submission" date="2024-04" db="EMBL/GenBank/DDBJ databases">
        <title>Albibacterium profundi sp. nov., isolated from sediment of the Challenger Deep of Mariana Trench.</title>
        <authorList>
            <person name="Wang Y."/>
        </authorList>
    </citation>
    <scope>NUCLEOTIDE SEQUENCE [LARGE SCALE GENOMIC DNA]</scope>
    <source>
        <strain evidence="2 3">RHL897</strain>
    </source>
</reference>
<evidence type="ECO:0000313" key="2">
    <source>
        <dbReference type="EMBL" id="MFB5945774.1"/>
    </source>
</evidence>
<name>A0ABV5CE18_9SPHI</name>
<dbReference type="InterPro" id="IPR032466">
    <property type="entry name" value="Metal_Hydrolase"/>
</dbReference>
<dbReference type="GO" id="GO:0016805">
    <property type="term" value="F:dipeptidase activity"/>
    <property type="evidence" value="ECO:0007669"/>
    <property type="project" value="UniProtKB-KW"/>
</dbReference>
<evidence type="ECO:0000256" key="1">
    <source>
        <dbReference type="SAM" id="SignalP"/>
    </source>
</evidence>
<dbReference type="PROSITE" id="PS51365">
    <property type="entry name" value="RENAL_DIPEPTIDASE_2"/>
    <property type="match status" value="1"/>
</dbReference>
<dbReference type="InterPro" id="IPR008257">
    <property type="entry name" value="Pept_M19"/>
</dbReference>
<proteinExistence type="predicted"/>
<evidence type="ECO:0000313" key="3">
    <source>
        <dbReference type="Proteomes" id="UP001580928"/>
    </source>
</evidence>
<protein>
    <submittedName>
        <fullName evidence="2">Dipeptidase</fullName>
        <ecNumber evidence="2">3.4.13.19</ecNumber>
    </submittedName>
</protein>
<keyword evidence="2" id="KW-0378">Hydrolase</keyword>
<accession>A0ABV5CE18</accession>
<dbReference type="PANTHER" id="PTHR10443:SF12">
    <property type="entry name" value="DIPEPTIDASE"/>
    <property type="match status" value="1"/>
</dbReference>
<dbReference type="SUPFAM" id="SSF51556">
    <property type="entry name" value="Metallo-dependent hydrolases"/>
    <property type="match status" value="1"/>
</dbReference>
<dbReference type="Gene3D" id="3.20.20.140">
    <property type="entry name" value="Metal-dependent hydrolases"/>
    <property type="match status" value="1"/>
</dbReference>
<keyword evidence="2" id="KW-0224">Dipeptidase</keyword>
<dbReference type="CDD" id="cd01301">
    <property type="entry name" value="rDP_like"/>
    <property type="match status" value="1"/>
</dbReference>
<feature type="chain" id="PRO_5047459140" evidence="1">
    <location>
        <begin position="22"/>
        <end position="386"/>
    </location>
</feature>
<feature type="signal peptide" evidence="1">
    <location>
        <begin position="1"/>
        <end position="21"/>
    </location>
</feature>
<dbReference type="PROSITE" id="PS00869">
    <property type="entry name" value="RENAL_DIPEPTIDASE_1"/>
    <property type="match status" value="1"/>
</dbReference>
<dbReference type="EC" id="3.4.13.19" evidence="2"/>
<sequence length="386" mass="42570">MRNPFFLFITLCIAWPSISQAQRADSLHNTSIVIDTHNDVLISSIMEGKDIAGPIPSGHTDIARFFEGGVDAQIFSIWCGDDYGKGTAYNFANEQIDSLLKIVVENPDKLVLATTKEEILKASEEDKLAVLMGVEGGHMIESNLGYLQNLYDRGVRYLTLTWNNSTDWASSASDESNPDSQIKQKGLTDFGKDVIRYMNKIGMMVDLSHVGRQTFFDAIETTSKPVILSHSNVYAIAPVSRNLKDDQIRAVAKNGGVICINFYSGFLEEGYNQKVDSLYKATVSEKVRKKNASGDNKFYQLSAEAKEQVRPELSVVIDHIDYIVNLVGVDYVGLGGDFDGVESTAKGLDDVAAYPNITKALVKRGYSDSDIQKILGLNVLRVLDAQ</sequence>
<dbReference type="EMBL" id="JBBVGT010000002">
    <property type="protein sequence ID" value="MFB5945774.1"/>
    <property type="molecule type" value="Genomic_DNA"/>
</dbReference>
<dbReference type="Proteomes" id="UP001580928">
    <property type="component" value="Unassembled WGS sequence"/>
</dbReference>
<keyword evidence="3" id="KW-1185">Reference proteome</keyword>
<dbReference type="PANTHER" id="PTHR10443">
    <property type="entry name" value="MICROSOMAL DIPEPTIDASE"/>
    <property type="match status" value="1"/>
</dbReference>
<gene>
    <name evidence="2" type="ORF">WKR92_08000</name>
</gene>
<dbReference type="Pfam" id="PF01244">
    <property type="entry name" value="Peptidase_M19"/>
    <property type="match status" value="1"/>
</dbReference>
<keyword evidence="2" id="KW-0645">Protease</keyword>
<keyword evidence="1" id="KW-0732">Signal</keyword>
<organism evidence="2 3">
    <name type="scientific">Albibacterium profundi</name>
    <dbReference type="NCBI Taxonomy" id="3134906"/>
    <lineage>
        <taxon>Bacteria</taxon>
        <taxon>Pseudomonadati</taxon>
        <taxon>Bacteroidota</taxon>
        <taxon>Sphingobacteriia</taxon>
        <taxon>Sphingobacteriales</taxon>
        <taxon>Sphingobacteriaceae</taxon>
        <taxon>Albibacterium</taxon>
    </lineage>
</organism>
<dbReference type="RefSeq" id="WP_375557307.1">
    <property type="nucleotide sequence ID" value="NZ_JBBVGT010000002.1"/>
</dbReference>
<comment type="caution">
    <text evidence="2">The sequence shown here is derived from an EMBL/GenBank/DDBJ whole genome shotgun (WGS) entry which is preliminary data.</text>
</comment>